<dbReference type="Pfam" id="PF00483">
    <property type="entry name" value="NTP_transferase"/>
    <property type="match status" value="1"/>
</dbReference>
<evidence type="ECO:0000256" key="5">
    <source>
        <dbReference type="ARBA" id="ARBA00048128"/>
    </source>
</evidence>
<dbReference type="GO" id="GO:0003983">
    <property type="term" value="F:UTP:glucose-1-phosphate uridylyltransferase activity"/>
    <property type="evidence" value="ECO:0007669"/>
    <property type="project" value="UniProtKB-EC"/>
</dbReference>
<comment type="similarity">
    <text evidence="1 6">Belongs to the UDPGP type 2 family.</text>
</comment>
<dbReference type="SUPFAM" id="SSF53448">
    <property type="entry name" value="Nucleotide-diphospho-sugar transferases"/>
    <property type="match status" value="1"/>
</dbReference>
<accession>U7V153</accession>
<evidence type="ECO:0000256" key="3">
    <source>
        <dbReference type="ARBA" id="ARBA00022679"/>
    </source>
</evidence>
<keyword evidence="3 6" id="KW-0808">Transferase</keyword>
<evidence type="ECO:0000256" key="4">
    <source>
        <dbReference type="ARBA" id="ARBA00022695"/>
    </source>
</evidence>
<organism evidence="8 9">
    <name type="scientific">Rothia aeria F0184</name>
    <dbReference type="NCBI Taxonomy" id="888019"/>
    <lineage>
        <taxon>Bacteria</taxon>
        <taxon>Bacillati</taxon>
        <taxon>Actinomycetota</taxon>
        <taxon>Actinomycetes</taxon>
        <taxon>Micrococcales</taxon>
        <taxon>Micrococcaceae</taxon>
        <taxon>Rothia</taxon>
    </lineage>
</organism>
<dbReference type="Proteomes" id="UP000017174">
    <property type="component" value="Unassembled WGS sequence"/>
</dbReference>
<comment type="caution">
    <text evidence="8">The sequence shown here is derived from an EMBL/GenBank/DDBJ whole genome shotgun (WGS) entry which is preliminary data.</text>
</comment>
<gene>
    <name evidence="8" type="ORF">HMPREF0742_01968</name>
</gene>
<dbReference type="GO" id="GO:0006011">
    <property type="term" value="P:UDP-alpha-D-glucose metabolic process"/>
    <property type="evidence" value="ECO:0007669"/>
    <property type="project" value="InterPro"/>
</dbReference>
<dbReference type="EC" id="2.7.7.9" evidence="2 6"/>
<reference evidence="8 9" key="1">
    <citation type="submission" date="2013-08" db="EMBL/GenBank/DDBJ databases">
        <authorList>
            <person name="Weinstock G."/>
            <person name="Sodergren E."/>
            <person name="Wylie T."/>
            <person name="Fulton L."/>
            <person name="Fulton R."/>
            <person name="Fronick C."/>
            <person name="O'Laughlin M."/>
            <person name="Godfrey J."/>
            <person name="Miner T."/>
            <person name="Herter B."/>
            <person name="Appelbaum E."/>
            <person name="Cordes M."/>
            <person name="Lek S."/>
            <person name="Wollam A."/>
            <person name="Pepin K.H."/>
            <person name="Palsikar V.B."/>
            <person name="Mitreva M."/>
            <person name="Wilson R.K."/>
        </authorList>
    </citation>
    <scope>NUCLEOTIDE SEQUENCE [LARGE SCALE GENOMIC DNA]</scope>
    <source>
        <strain evidence="8 9">F0184</strain>
    </source>
</reference>
<evidence type="ECO:0000256" key="6">
    <source>
        <dbReference type="RuleBase" id="RU361259"/>
    </source>
</evidence>
<dbReference type="EMBL" id="AXZG01000054">
    <property type="protein sequence ID" value="ERT65300.1"/>
    <property type="molecule type" value="Genomic_DNA"/>
</dbReference>
<name>U7V153_9MICC</name>
<dbReference type="InterPro" id="IPR029044">
    <property type="entry name" value="Nucleotide-diphossugar_trans"/>
</dbReference>
<evidence type="ECO:0000256" key="1">
    <source>
        <dbReference type="ARBA" id="ARBA00006890"/>
    </source>
</evidence>
<protein>
    <recommendedName>
        <fullName evidence="2 6">UTP--glucose-1-phosphate uridylyltransferase</fullName>
        <ecNumber evidence="2 6">2.7.7.9</ecNumber>
    </recommendedName>
    <alternativeName>
        <fullName evidence="6">UDP-glucose pyrophosphorylase</fullName>
    </alternativeName>
</protein>
<dbReference type="PATRIC" id="fig|888019.4.peg.1665"/>
<feature type="domain" description="Nucleotidyl transferase" evidence="7">
    <location>
        <begin position="78"/>
        <end position="344"/>
    </location>
</feature>
<dbReference type="PANTHER" id="PTHR43197">
    <property type="entry name" value="UTP--GLUCOSE-1-PHOSPHATE URIDYLYLTRANSFERASE"/>
    <property type="match status" value="1"/>
</dbReference>
<evidence type="ECO:0000259" key="7">
    <source>
        <dbReference type="Pfam" id="PF00483"/>
    </source>
</evidence>
<proteinExistence type="inferred from homology"/>
<keyword evidence="4 6" id="KW-0548">Nucleotidyltransferase</keyword>
<dbReference type="Gene3D" id="3.90.550.10">
    <property type="entry name" value="Spore Coat Polysaccharide Biosynthesis Protein SpsA, Chain A"/>
    <property type="match status" value="1"/>
</dbReference>
<sequence>MPPRRAAAWFSWDDVGCSTETQRGACYFNYRIAEGLILRGMSNQNIVKYAVLETCLFCGHSLLMYAVCMTNVSGSITKAVIPAAGLGTRFLPATKATPKEMLPVVDRPAIQYVVEEAIRAGLQDVLMITGRNKRALEDHFDRVPVLERQLAEQGKEALLKAVEESNYLGEIHYVRQGDPKGLGHAVLRGKVHVGNEPFAVLLGDDLIDEKEDLLSRMVEVQQRTGGSVVALMEVPREAISAYGAAAIETVAGEDFVKVTGLVEKPEPEQAPSNYAVIGRYVLSPKVFEVLENTAPGRGGEIQLTDALQTLAVGEGDGEGVYGVVFKGRRFDTGDKLSYLKANIILAAERGDFGPELCQWLKEFTAENC</sequence>
<dbReference type="InterPro" id="IPR005835">
    <property type="entry name" value="NTP_transferase_dom"/>
</dbReference>
<dbReference type="InterPro" id="IPR005771">
    <property type="entry name" value="GalU_uridylyltTrfase_bac/arc"/>
</dbReference>
<dbReference type="PANTHER" id="PTHR43197:SF1">
    <property type="entry name" value="UTP--GLUCOSE-1-PHOSPHATE URIDYLYLTRANSFERASE"/>
    <property type="match status" value="1"/>
</dbReference>
<dbReference type="NCBIfam" id="TIGR01099">
    <property type="entry name" value="galU"/>
    <property type="match status" value="1"/>
</dbReference>
<evidence type="ECO:0000256" key="2">
    <source>
        <dbReference type="ARBA" id="ARBA00012415"/>
    </source>
</evidence>
<evidence type="ECO:0000313" key="8">
    <source>
        <dbReference type="EMBL" id="ERT65300.1"/>
    </source>
</evidence>
<evidence type="ECO:0000313" key="9">
    <source>
        <dbReference type="Proteomes" id="UP000017174"/>
    </source>
</evidence>
<dbReference type="AlphaFoldDB" id="U7V153"/>
<dbReference type="HOGENOM" id="CLU_029499_1_0_11"/>
<comment type="catalytic activity">
    <reaction evidence="5 6">
        <text>alpha-D-glucose 1-phosphate + UTP + H(+) = UDP-alpha-D-glucose + diphosphate</text>
        <dbReference type="Rhea" id="RHEA:19889"/>
        <dbReference type="ChEBI" id="CHEBI:15378"/>
        <dbReference type="ChEBI" id="CHEBI:33019"/>
        <dbReference type="ChEBI" id="CHEBI:46398"/>
        <dbReference type="ChEBI" id="CHEBI:58601"/>
        <dbReference type="ChEBI" id="CHEBI:58885"/>
        <dbReference type="EC" id="2.7.7.9"/>
    </reaction>
</comment>
<dbReference type="CDD" id="cd02541">
    <property type="entry name" value="UGPase_prokaryotic"/>
    <property type="match status" value="1"/>
</dbReference>